<reference evidence="3 4" key="1">
    <citation type="journal article" date="2024" name="BMC Genomics">
        <title>De novo assembly and annotation of Popillia japonica's genome with initial clues to its potential as an invasive pest.</title>
        <authorList>
            <person name="Cucini C."/>
            <person name="Boschi S."/>
            <person name="Funari R."/>
            <person name="Cardaioli E."/>
            <person name="Iannotti N."/>
            <person name="Marturano G."/>
            <person name="Paoli F."/>
            <person name="Bruttini M."/>
            <person name="Carapelli A."/>
            <person name="Frati F."/>
            <person name="Nardi F."/>
        </authorList>
    </citation>
    <scope>NUCLEOTIDE SEQUENCE [LARGE SCALE GENOMIC DNA]</scope>
    <source>
        <strain evidence="3">DMR45628</strain>
    </source>
</reference>
<keyword evidence="2" id="KW-0812">Transmembrane</keyword>
<keyword evidence="4" id="KW-1185">Reference proteome</keyword>
<dbReference type="EMBL" id="JASPKY010000396">
    <property type="protein sequence ID" value="KAK9702233.1"/>
    <property type="molecule type" value="Genomic_DNA"/>
</dbReference>
<comment type="caution">
    <text evidence="3">The sequence shown here is derived from an EMBL/GenBank/DDBJ whole genome shotgun (WGS) entry which is preliminary data.</text>
</comment>
<proteinExistence type="predicted"/>
<evidence type="ECO:0000313" key="4">
    <source>
        <dbReference type="Proteomes" id="UP001458880"/>
    </source>
</evidence>
<evidence type="ECO:0000256" key="2">
    <source>
        <dbReference type="SAM" id="Phobius"/>
    </source>
</evidence>
<feature type="region of interest" description="Disordered" evidence="1">
    <location>
        <begin position="148"/>
        <end position="168"/>
    </location>
</feature>
<evidence type="ECO:0000313" key="3">
    <source>
        <dbReference type="EMBL" id="KAK9702233.1"/>
    </source>
</evidence>
<feature type="transmembrane region" description="Helical" evidence="2">
    <location>
        <begin position="42"/>
        <end position="63"/>
    </location>
</feature>
<accession>A0AAW1JFW6</accession>
<evidence type="ECO:0000256" key="1">
    <source>
        <dbReference type="SAM" id="MobiDB-lite"/>
    </source>
</evidence>
<protein>
    <submittedName>
        <fullName evidence="3">Uncharacterized protein</fullName>
    </submittedName>
</protein>
<sequence length="185" mass="21381">MTANQINQRGSVRKYADKKRNGIDEILTNQLNKPFIVQHTNWFTFTLSVIGSIVLLMLCFNFCKWFGCFNLIRRFCCFTRNPRNGEIVPPMIKNFVNCSFGSNHHSDYHNPTRQVVLYDVEKESLQMEPLLHLILLLRHPNKNTSGLNPDVAQHQCDSKSSNTNPWISGKESLLQSRRIVSSTRL</sequence>
<organism evidence="3 4">
    <name type="scientific">Popillia japonica</name>
    <name type="common">Japanese beetle</name>
    <dbReference type="NCBI Taxonomy" id="7064"/>
    <lineage>
        <taxon>Eukaryota</taxon>
        <taxon>Metazoa</taxon>
        <taxon>Ecdysozoa</taxon>
        <taxon>Arthropoda</taxon>
        <taxon>Hexapoda</taxon>
        <taxon>Insecta</taxon>
        <taxon>Pterygota</taxon>
        <taxon>Neoptera</taxon>
        <taxon>Endopterygota</taxon>
        <taxon>Coleoptera</taxon>
        <taxon>Polyphaga</taxon>
        <taxon>Scarabaeiformia</taxon>
        <taxon>Scarabaeidae</taxon>
        <taxon>Rutelinae</taxon>
        <taxon>Popillia</taxon>
    </lineage>
</organism>
<dbReference type="AlphaFoldDB" id="A0AAW1JFW6"/>
<name>A0AAW1JFW6_POPJA</name>
<keyword evidence="2" id="KW-0472">Membrane</keyword>
<dbReference type="Proteomes" id="UP001458880">
    <property type="component" value="Unassembled WGS sequence"/>
</dbReference>
<keyword evidence="2" id="KW-1133">Transmembrane helix</keyword>
<gene>
    <name evidence="3" type="ORF">QE152_g30075</name>
</gene>